<accession>A0A200R8C2</accession>
<organism evidence="1 2">
    <name type="scientific">Macleaya cordata</name>
    <name type="common">Five-seeded plume-poppy</name>
    <name type="synonym">Bocconia cordata</name>
    <dbReference type="NCBI Taxonomy" id="56857"/>
    <lineage>
        <taxon>Eukaryota</taxon>
        <taxon>Viridiplantae</taxon>
        <taxon>Streptophyta</taxon>
        <taxon>Embryophyta</taxon>
        <taxon>Tracheophyta</taxon>
        <taxon>Spermatophyta</taxon>
        <taxon>Magnoliopsida</taxon>
        <taxon>Ranunculales</taxon>
        <taxon>Papaveraceae</taxon>
        <taxon>Papaveroideae</taxon>
        <taxon>Macleaya</taxon>
    </lineage>
</organism>
<proteinExistence type="predicted"/>
<keyword evidence="2" id="KW-1185">Reference proteome</keyword>
<dbReference type="EMBL" id="MVGT01000347">
    <property type="protein sequence ID" value="OVA18940.1"/>
    <property type="molecule type" value="Genomic_DNA"/>
</dbReference>
<evidence type="ECO:0000313" key="2">
    <source>
        <dbReference type="Proteomes" id="UP000195402"/>
    </source>
</evidence>
<name>A0A200R8C2_MACCD</name>
<reference evidence="1 2" key="1">
    <citation type="journal article" date="2017" name="Mol. Plant">
        <title>The Genome of Medicinal Plant Macleaya cordata Provides New Insights into Benzylisoquinoline Alkaloids Metabolism.</title>
        <authorList>
            <person name="Liu X."/>
            <person name="Liu Y."/>
            <person name="Huang P."/>
            <person name="Ma Y."/>
            <person name="Qing Z."/>
            <person name="Tang Q."/>
            <person name="Cao H."/>
            <person name="Cheng P."/>
            <person name="Zheng Y."/>
            <person name="Yuan Z."/>
            <person name="Zhou Y."/>
            <person name="Liu J."/>
            <person name="Tang Z."/>
            <person name="Zhuo Y."/>
            <person name="Zhang Y."/>
            <person name="Yu L."/>
            <person name="Huang J."/>
            <person name="Yang P."/>
            <person name="Peng Q."/>
            <person name="Zhang J."/>
            <person name="Jiang W."/>
            <person name="Zhang Z."/>
            <person name="Lin K."/>
            <person name="Ro D.K."/>
            <person name="Chen X."/>
            <person name="Xiong X."/>
            <person name="Shang Y."/>
            <person name="Huang S."/>
            <person name="Zeng J."/>
        </authorList>
    </citation>
    <scope>NUCLEOTIDE SEQUENCE [LARGE SCALE GENOMIC DNA]</scope>
    <source>
        <strain evidence="2">cv. BLH2017</strain>
        <tissue evidence="1">Root</tissue>
    </source>
</reference>
<protein>
    <submittedName>
        <fullName evidence="1">Uncharacterized protein</fullName>
    </submittedName>
</protein>
<gene>
    <name evidence="1" type="ORF">BVC80_1227g16</name>
</gene>
<evidence type="ECO:0000313" key="1">
    <source>
        <dbReference type="EMBL" id="OVA18940.1"/>
    </source>
</evidence>
<dbReference type="AlphaFoldDB" id="A0A200R8C2"/>
<dbReference type="InParanoid" id="A0A200R8C2"/>
<sequence>MALALTNIENLLIWEQSYMKGKPLSRLVFPKTSCGARVSYPVRSHFSTTGEGSELERKSKIYSVQLNQGRQQTPLSPVVAAWK</sequence>
<dbReference type="Proteomes" id="UP000195402">
    <property type="component" value="Unassembled WGS sequence"/>
</dbReference>
<comment type="caution">
    <text evidence="1">The sequence shown here is derived from an EMBL/GenBank/DDBJ whole genome shotgun (WGS) entry which is preliminary data.</text>
</comment>